<comment type="similarity">
    <text evidence="2">Belongs to the bacterial solute-binding protein 8 family.</text>
</comment>
<reference evidence="6 7" key="1">
    <citation type="submission" date="2023-09" db="EMBL/GenBank/DDBJ databases">
        <authorList>
            <person name="Zhai L."/>
        </authorList>
    </citation>
    <scope>NUCLEOTIDE SEQUENCE [LARGE SCALE GENOMIC DNA]</scope>
    <source>
        <strain evidence="6 7">5 N-1</strain>
    </source>
</reference>
<evidence type="ECO:0000256" key="3">
    <source>
        <dbReference type="ARBA" id="ARBA00022448"/>
    </source>
</evidence>
<evidence type="ECO:0000256" key="1">
    <source>
        <dbReference type="ARBA" id="ARBA00004196"/>
    </source>
</evidence>
<dbReference type="InterPro" id="IPR033870">
    <property type="entry name" value="FatB"/>
</dbReference>
<dbReference type="Proteomes" id="UP001256646">
    <property type="component" value="Unassembled WGS sequence"/>
</dbReference>
<comment type="subcellular location">
    <subcellularLocation>
        <location evidence="1">Cell envelope</location>
    </subcellularLocation>
</comment>
<sequence length="315" mass="34698">MKNISKKTIIIVVAIIVGLFGIVEATKFAGKGSNDNNEKITITHKLGETEVTKNPKRVVVFDYGVLDSLDALGINVVGVPKDGIPSYLDKYSSDQYISVGGIKEPNFEKVHEAKPDLIIISGRQEESYDEFSKIAPTIYLGIENESYMESFTNNMNTLGQIFDKEGEINKKLQGINSKIAELNKKTSESQKNGLIILANDGSFSVYGKESRFGIIHQNFGVAPVDSDIESSTHGQKASFEYLVEKNPDYLFVVDRSAVTGGQISAKALLDNELVKSTNAYKNNNIVYLDANVWYIATGGINTTLTMIEEIEQAFK</sequence>
<organism evidence="6 7">
    <name type="scientific">Clostridium aquiflavi</name>
    <dbReference type="NCBI Taxonomy" id="3073603"/>
    <lineage>
        <taxon>Bacteria</taxon>
        <taxon>Bacillati</taxon>
        <taxon>Bacillota</taxon>
        <taxon>Clostridia</taxon>
        <taxon>Eubacteriales</taxon>
        <taxon>Clostridiaceae</taxon>
        <taxon>Clostridium</taxon>
    </lineage>
</organism>
<feature type="domain" description="Fe/B12 periplasmic-binding" evidence="5">
    <location>
        <begin position="57"/>
        <end position="315"/>
    </location>
</feature>
<evidence type="ECO:0000256" key="4">
    <source>
        <dbReference type="ARBA" id="ARBA00022729"/>
    </source>
</evidence>
<protein>
    <submittedName>
        <fullName evidence="6">Siderophore ABC transporter substrate-binding protein</fullName>
    </submittedName>
</protein>
<name>A0ABU1EGK8_9CLOT</name>
<comment type="caution">
    <text evidence="6">The sequence shown here is derived from an EMBL/GenBank/DDBJ whole genome shotgun (WGS) entry which is preliminary data.</text>
</comment>
<dbReference type="CDD" id="cd01140">
    <property type="entry name" value="FatB"/>
    <property type="match status" value="1"/>
</dbReference>
<dbReference type="InterPro" id="IPR051313">
    <property type="entry name" value="Bact_iron-sidero_bind"/>
</dbReference>
<proteinExistence type="inferred from homology"/>
<dbReference type="PANTHER" id="PTHR30532">
    <property type="entry name" value="IRON III DICITRATE-BINDING PERIPLASMIC PROTEIN"/>
    <property type="match status" value="1"/>
</dbReference>
<evidence type="ECO:0000259" key="5">
    <source>
        <dbReference type="PROSITE" id="PS50983"/>
    </source>
</evidence>
<dbReference type="EMBL" id="JAVJAN010000020">
    <property type="protein sequence ID" value="MDR5587530.1"/>
    <property type="molecule type" value="Genomic_DNA"/>
</dbReference>
<dbReference type="PANTHER" id="PTHR30532:SF28">
    <property type="entry name" value="PETROBACTIN-BINDING PROTEIN YCLQ"/>
    <property type="match status" value="1"/>
</dbReference>
<keyword evidence="4" id="KW-0732">Signal</keyword>
<dbReference type="Pfam" id="PF01497">
    <property type="entry name" value="Peripla_BP_2"/>
    <property type="match status" value="1"/>
</dbReference>
<keyword evidence="7" id="KW-1185">Reference proteome</keyword>
<dbReference type="Gene3D" id="3.40.50.1980">
    <property type="entry name" value="Nitrogenase molybdenum iron protein domain"/>
    <property type="match status" value="2"/>
</dbReference>
<gene>
    <name evidence="6" type="ORF">RGC78_08605</name>
</gene>
<dbReference type="InterPro" id="IPR002491">
    <property type="entry name" value="ABC_transptr_periplasmic_BD"/>
</dbReference>
<dbReference type="SUPFAM" id="SSF53807">
    <property type="entry name" value="Helical backbone' metal receptor"/>
    <property type="match status" value="1"/>
</dbReference>
<evidence type="ECO:0000256" key="2">
    <source>
        <dbReference type="ARBA" id="ARBA00008814"/>
    </source>
</evidence>
<evidence type="ECO:0000313" key="6">
    <source>
        <dbReference type="EMBL" id="MDR5587530.1"/>
    </source>
</evidence>
<dbReference type="PROSITE" id="PS50983">
    <property type="entry name" value="FE_B12_PBP"/>
    <property type="match status" value="1"/>
</dbReference>
<evidence type="ECO:0000313" key="7">
    <source>
        <dbReference type="Proteomes" id="UP001256646"/>
    </source>
</evidence>
<keyword evidence="3" id="KW-0813">Transport</keyword>
<dbReference type="RefSeq" id="WP_252216172.1">
    <property type="nucleotide sequence ID" value="NZ_JAVJAN010000020.1"/>
</dbReference>
<accession>A0ABU1EGK8</accession>